<reference evidence="2" key="1">
    <citation type="journal article" date="2020" name="Stud. Mycol.">
        <title>101 Dothideomycetes genomes: a test case for predicting lifestyles and emergence of pathogens.</title>
        <authorList>
            <person name="Haridas S."/>
            <person name="Albert R."/>
            <person name="Binder M."/>
            <person name="Bloem J."/>
            <person name="Labutti K."/>
            <person name="Salamov A."/>
            <person name="Andreopoulos B."/>
            <person name="Baker S."/>
            <person name="Barry K."/>
            <person name="Bills G."/>
            <person name="Bluhm B."/>
            <person name="Cannon C."/>
            <person name="Castanera R."/>
            <person name="Culley D."/>
            <person name="Daum C."/>
            <person name="Ezra D."/>
            <person name="Gonzalez J."/>
            <person name="Henrissat B."/>
            <person name="Kuo A."/>
            <person name="Liang C."/>
            <person name="Lipzen A."/>
            <person name="Lutzoni F."/>
            <person name="Magnuson J."/>
            <person name="Mondo S."/>
            <person name="Nolan M."/>
            <person name="Ohm R."/>
            <person name="Pangilinan J."/>
            <person name="Park H.-J."/>
            <person name="Ramirez L."/>
            <person name="Alfaro M."/>
            <person name="Sun H."/>
            <person name="Tritt A."/>
            <person name="Yoshinaga Y."/>
            <person name="Zwiers L.-H."/>
            <person name="Turgeon B."/>
            <person name="Goodwin S."/>
            <person name="Spatafora J."/>
            <person name="Crous P."/>
            <person name="Grigoriev I."/>
        </authorList>
    </citation>
    <scope>NUCLEOTIDE SEQUENCE</scope>
    <source>
        <strain evidence="2">CBS 130266</strain>
    </source>
</reference>
<dbReference type="Proteomes" id="UP000800235">
    <property type="component" value="Unassembled WGS sequence"/>
</dbReference>
<gene>
    <name evidence="2" type="ORF">EJ08DRAFT_450713</name>
</gene>
<sequence>MLERRKNSQKTRSKNLAQKPNYDSLGRSDTNTFKDIRSASVDKKRTKKRNRKYYEFYNVKAGQLGLDHYHFNATPSYPLWQDWPADKSDLKVVKLNKKQLFDTARATIPSTMYRCSYYYHRNKYVQRDAERRQVDAKAEAEAWVKGDLFSELDSNGALEDWITYDTMGWQEAEDDFNAEGAEFLTGPTVSGGKPEPVGSTVGDFATLIEKAMHVRDEKIRVEIEGQGWMDVGFEAAESPELGWVADGVDLLGLEEFVLI</sequence>
<evidence type="ECO:0000313" key="2">
    <source>
        <dbReference type="EMBL" id="KAF2423402.1"/>
    </source>
</evidence>
<dbReference type="EMBL" id="MU007082">
    <property type="protein sequence ID" value="KAF2423402.1"/>
    <property type="molecule type" value="Genomic_DNA"/>
</dbReference>
<protein>
    <submittedName>
        <fullName evidence="2">Uncharacterized protein</fullName>
    </submittedName>
</protein>
<keyword evidence="3" id="KW-1185">Reference proteome</keyword>
<evidence type="ECO:0000256" key="1">
    <source>
        <dbReference type="SAM" id="MobiDB-lite"/>
    </source>
</evidence>
<name>A0A9P4TUS3_9PEZI</name>
<organism evidence="2 3">
    <name type="scientific">Tothia fuscella</name>
    <dbReference type="NCBI Taxonomy" id="1048955"/>
    <lineage>
        <taxon>Eukaryota</taxon>
        <taxon>Fungi</taxon>
        <taxon>Dikarya</taxon>
        <taxon>Ascomycota</taxon>
        <taxon>Pezizomycotina</taxon>
        <taxon>Dothideomycetes</taxon>
        <taxon>Pleosporomycetidae</taxon>
        <taxon>Venturiales</taxon>
        <taxon>Cylindrosympodiaceae</taxon>
        <taxon>Tothia</taxon>
    </lineage>
</organism>
<evidence type="ECO:0000313" key="3">
    <source>
        <dbReference type="Proteomes" id="UP000800235"/>
    </source>
</evidence>
<dbReference type="AlphaFoldDB" id="A0A9P4TUS3"/>
<comment type="caution">
    <text evidence="2">The sequence shown here is derived from an EMBL/GenBank/DDBJ whole genome shotgun (WGS) entry which is preliminary data.</text>
</comment>
<proteinExistence type="predicted"/>
<accession>A0A9P4TUS3</accession>
<feature type="region of interest" description="Disordered" evidence="1">
    <location>
        <begin position="1"/>
        <end position="31"/>
    </location>
</feature>